<dbReference type="Gene3D" id="3.40.50.720">
    <property type="entry name" value="NAD(P)-binding Rossmann-like Domain"/>
    <property type="match status" value="1"/>
</dbReference>
<dbReference type="OrthoDB" id="1235794at2"/>
<dbReference type="InterPro" id="IPR051911">
    <property type="entry name" value="SDR_oxidoreductase"/>
</dbReference>
<dbReference type="Pfam" id="PF00106">
    <property type="entry name" value="adh_short"/>
    <property type="match status" value="1"/>
</dbReference>
<protein>
    <submittedName>
        <fullName evidence="4">SDR family oxidoreductase</fullName>
    </submittedName>
</protein>
<dbReference type="CDD" id="cd05374">
    <property type="entry name" value="17beta-HSD-like_SDR_c"/>
    <property type="match status" value="1"/>
</dbReference>
<evidence type="ECO:0000313" key="5">
    <source>
        <dbReference type="Proteomes" id="UP000318815"/>
    </source>
</evidence>
<dbReference type="RefSeq" id="WP_146302712.1">
    <property type="nucleotide sequence ID" value="NZ_VOHS01000001.1"/>
</dbReference>
<dbReference type="EMBL" id="VOHS01000001">
    <property type="protein sequence ID" value="TWW02245.1"/>
    <property type="molecule type" value="Genomic_DNA"/>
</dbReference>
<organism evidence="4 5">
    <name type="scientific">Chitinophaga pinensis</name>
    <dbReference type="NCBI Taxonomy" id="79329"/>
    <lineage>
        <taxon>Bacteria</taxon>
        <taxon>Pseudomonadati</taxon>
        <taxon>Bacteroidota</taxon>
        <taxon>Chitinophagia</taxon>
        <taxon>Chitinophagales</taxon>
        <taxon>Chitinophagaceae</taxon>
        <taxon>Chitinophaga</taxon>
    </lineage>
</organism>
<dbReference type="PRINTS" id="PR00080">
    <property type="entry name" value="SDRFAMILY"/>
</dbReference>
<comment type="caution">
    <text evidence="4">The sequence shown here is derived from an EMBL/GenBank/DDBJ whole genome shotgun (WGS) entry which is preliminary data.</text>
</comment>
<dbReference type="PRINTS" id="PR00081">
    <property type="entry name" value="GDHRDH"/>
</dbReference>
<comment type="similarity">
    <text evidence="1 3">Belongs to the short-chain dehydrogenases/reductases (SDR) family.</text>
</comment>
<name>A0A5C6LXV6_9BACT</name>
<dbReference type="AlphaFoldDB" id="A0A5C6LXV6"/>
<dbReference type="InterPro" id="IPR002347">
    <property type="entry name" value="SDR_fam"/>
</dbReference>
<evidence type="ECO:0000256" key="1">
    <source>
        <dbReference type="ARBA" id="ARBA00006484"/>
    </source>
</evidence>
<evidence type="ECO:0000256" key="3">
    <source>
        <dbReference type="RuleBase" id="RU000363"/>
    </source>
</evidence>
<keyword evidence="5" id="KW-1185">Reference proteome</keyword>
<sequence>MKKVILITGASTGLGKVTAQLFAAKGWTVIATMRDPSRATDLDHENIQVLPLDVTDLAQIEDIAKKVTANAPVDVVFNNAGYGLVGALEALTDEQIVRQLNTNTLGVIRVTKAFVPYLRAQGRGLIINTTSIAGLTTYPLGSLYHASKWAIEGWSESMSFELAPHNIRIKTVSPGGITTDFMGRSLDLAQHEAYTPLFNKLMAGMDGDNSIIHFSTPEQIAEVVYEAATDDKDQLRYLAGPDAKAAYARRVEIGAEAFRQEVAERFAV</sequence>
<dbReference type="PANTHER" id="PTHR43976:SF16">
    <property type="entry name" value="SHORT-CHAIN DEHYDROGENASE_REDUCTASE FAMILY PROTEIN"/>
    <property type="match status" value="1"/>
</dbReference>
<dbReference type="Proteomes" id="UP000318815">
    <property type="component" value="Unassembled WGS sequence"/>
</dbReference>
<accession>A0A5C6LXV6</accession>
<evidence type="ECO:0000313" key="4">
    <source>
        <dbReference type="EMBL" id="TWW02245.1"/>
    </source>
</evidence>
<dbReference type="SUPFAM" id="SSF51735">
    <property type="entry name" value="NAD(P)-binding Rossmann-fold domains"/>
    <property type="match status" value="1"/>
</dbReference>
<gene>
    <name evidence="4" type="ORF">FEF09_00095</name>
</gene>
<evidence type="ECO:0000256" key="2">
    <source>
        <dbReference type="ARBA" id="ARBA00023002"/>
    </source>
</evidence>
<dbReference type="PANTHER" id="PTHR43976">
    <property type="entry name" value="SHORT CHAIN DEHYDROGENASE"/>
    <property type="match status" value="1"/>
</dbReference>
<dbReference type="GO" id="GO:0016491">
    <property type="term" value="F:oxidoreductase activity"/>
    <property type="evidence" value="ECO:0007669"/>
    <property type="project" value="UniProtKB-KW"/>
</dbReference>
<keyword evidence="2" id="KW-0560">Oxidoreductase</keyword>
<proteinExistence type="inferred from homology"/>
<reference evidence="4 5" key="1">
    <citation type="submission" date="2019-08" db="EMBL/GenBank/DDBJ databases">
        <title>Whole genome sequencing of chitin degrading bacteria Chitinophaga pinensis YS16.</title>
        <authorList>
            <person name="Singh R.P."/>
            <person name="Manchanda G."/>
            <person name="Maurya I.K."/>
            <person name="Joshi N.K."/>
            <person name="Srivastava A.K."/>
        </authorList>
    </citation>
    <scope>NUCLEOTIDE SEQUENCE [LARGE SCALE GENOMIC DNA]</scope>
    <source>
        <strain evidence="4 5">YS-16</strain>
    </source>
</reference>
<dbReference type="InterPro" id="IPR036291">
    <property type="entry name" value="NAD(P)-bd_dom_sf"/>
</dbReference>